<evidence type="ECO:0000256" key="3">
    <source>
        <dbReference type="ARBA" id="ARBA00012929"/>
    </source>
</evidence>
<dbReference type="AlphaFoldDB" id="A0A7V2WTE5"/>
<dbReference type="SUPFAM" id="SSF51735">
    <property type="entry name" value="NAD(P)-binding Rossmann-fold domains"/>
    <property type="match status" value="1"/>
</dbReference>
<dbReference type="InterPro" id="IPR029903">
    <property type="entry name" value="RmlD-like-bd"/>
</dbReference>
<evidence type="ECO:0000313" key="8">
    <source>
        <dbReference type="EMBL" id="HFC47185.1"/>
    </source>
</evidence>
<feature type="domain" description="RmlD-like substrate binding" evidence="7">
    <location>
        <begin position="1"/>
        <end position="194"/>
    </location>
</feature>
<evidence type="ECO:0000256" key="5">
    <source>
        <dbReference type="ARBA" id="ARBA00048200"/>
    </source>
</evidence>
<comment type="similarity">
    <text evidence="2 6">Belongs to the dTDP-4-dehydrorhamnose reductase family.</text>
</comment>
<evidence type="ECO:0000259" key="7">
    <source>
        <dbReference type="Pfam" id="PF04321"/>
    </source>
</evidence>
<comment type="pathway">
    <text evidence="1 6">Carbohydrate biosynthesis; dTDP-L-rhamnose biosynthesis.</text>
</comment>
<reference evidence="8" key="1">
    <citation type="journal article" date="2020" name="mSystems">
        <title>Genome- and Community-Level Interaction Insights into Carbon Utilization and Element Cycling Functions of Hydrothermarchaeota in Hydrothermal Sediment.</title>
        <authorList>
            <person name="Zhou Z."/>
            <person name="Liu Y."/>
            <person name="Xu W."/>
            <person name="Pan J."/>
            <person name="Luo Z.H."/>
            <person name="Li M."/>
        </authorList>
    </citation>
    <scope>NUCLEOTIDE SEQUENCE [LARGE SCALE GENOMIC DNA]</scope>
    <source>
        <strain evidence="8">HyVt-503</strain>
    </source>
</reference>
<dbReference type="InterPro" id="IPR005913">
    <property type="entry name" value="dTDP_dehydrorham_reduct"/>
</dbReference>
<comment type="catalytic activity">
    <reaction evidence="5">
        <text>dTDP-beta-L-rhamnose + NADP(+) = dTDP-4-dehydro-beta-L-rhamnose + NADPH + H(+)</text>
        <dbReference type="Rhea" id="RHEA:21796"/>
        <dbReference type="ChEBI" id="CHEBI:15378"/>
        <dbReference type="ChEBI" id="CHEBI:57510"/>
        <dbReference type="ChEBI" id="CHEBI:57783"/>
        <dbReference type="ChEBI" id="CHEBI:58349"/>
        <dbReference type="ChEBI" id="CHEBI:62830"/>
        <dbReference type="EC" id="1.1.1.133"/>
    </reaction>
</comment>
<dbReference type="GO" id="GO:0019305">
    <property type="term" value="P:dTDP-rhamnose biosynthetic process"/>
    <property type="evidence" value="ECO:0007669"/>
    <property type="project" value="UniProtKB-UniPathway"/>
</dbReference>
<dbReference type="PANTHER" id="PTHR10491:SF4">
    <property type="entry name" value="METHIONINE ADENOSYLTRANSFERASE 2 SUBUNIT BETA"/>
    <property type="match status" value="1"/>
</dbReference>
<dbReference type="GO" id="GO:0008831">
    <property type="term" value="F:dTDP-4-dehydrorhamnose reductase activity"/>
    <property type="evidence" value="ECO:0007669"/>
    <property type="project" value="UniProtKB-EC"/>
</dbReference>
<evidence type="ECO:0000256" key="1">
    <source>
        <dbReference type="ARBA" id="ARBA00004781"/>
    </source>
</evidence>
<dbReference type="Pfam" id="PF04321">
    <property type="entry name" value="RmlD_sub_bind"/>
    <property type="match status" value="1"/>
</dbReference>
<gene>
    <name evidence="8" type="primary">rfbD</name>
    <name evidence="8" type="ORF">ENJ63_04810</name>
</gene>
<dbReference type="CDD" id="cd05254">
    <property type="entry name" value="dTDP_HR_like_SDR_e"/>
    <property type="match status" value="1"/>
</dbReference>
<dbReference type="Gene3D" id="3.40.50.720">
    <property type="entry name" value="NAD(P)-binding Rossmann-like Domain"/>
    <property type="match status" value="1"/>
</dbReference>
<keyword evidence="6 8" id="KW-0560">Oxidoreductase</keyword>
<dbReference type="Proteomes" id="UP000885797">
    <property type="component" value="Unassembled WGS sequence"/>
</dbReference>
<protein>
    <recommendedName>
        <fullName evidence="4 6">dTDP-4-dehydrorhamnose reductase</fullName>
        <ecNumber evidence="3 6">1.1.1.133</ecNumber>
    </recommendedName>
</protein>
<evidence type="ECO:0000256" key="6">
    <source>
        <dbReference type="RuleBase" id="RU364082"/>
    </source>
</evidence>
<dbReference type="PANTHER" id="PTHR10491">
    <property type="entry name" value="DTDP-4-DEHYDRORHAMNOSE REDUCTASE"/>
    <property type="match status" value="1"/>
</dbReference>
<organism evidence="8">
    <name type="scientific">Dissulfuribacter thermophilus</name>
    <dbReference type="NCBI Taxonomy" id="1156395"/>
    <lineage>
        <taxon>Bacteria</taxon>
        <taxon>Pseudomonadati</taxon>
        <taxon>Thermodesulfobacteriota</taxon>
        <taxon>Dissulfuribacteria</taxon>
        <taxon>Dissulfuribacterales</taxon>
        <taxon>Dissulfuribacteraceae</taxon>
        <taxon>Dissulfuribacter</taxon>
    </lineage>
</organism>
<comment type="function">
    <text evidence="6">Catalyzes the reduction of dTDP-6-deoxy-L-lyxo-4-hexulose to yield dTDP-L-rhamnose.</text>
</comment>
<dbReference type="EMBL" id="DRND01000382">
    <property type="protein sequence ID" value="HFC47185.1"/>
    <property type="molecule type" value="Genomic_DNA"/>
</dbReference>
<proteinExistence type="inferred from homology"/>
<feature type="non-terminal residue" evidence="8">
    <location>
        <position position="1"/>
    </location>
</feature>
<dbReference type="NCBIfam" id="TIGR01214">
    <property type="entry name" value="rmlD"/>
    <property type="match status" value="1"/>
</dbReference>
<accession>A0A7V2WTE5</accession>
<dbReference type="UniPathway" id="UPA00124"/>
<dbReference type="InterPro" id="IPR036291">
    <property type="entry name" value="NAD(P)-bd_dom_sf"/>
</dbReference>
<evidence type="ECO:0000256" key="2">
    <source>
        <dbReference type="ARBA" id="ARBA00010944"/>
    </source>
</evidence>
<name>A0A7V2WTE5_9BACT</name>
<keyword evidence="6" id="KW-0521">NADP</keyword>
<sequence>ARLSKEMGSRLVHVSTDYVFDGEAHGPYLEFAQRAPRSIYGKSKALGEMFVEESGCDYLIVRTAWLFGPGGRNFVRTIFGLTKEQKTLKVVDDQTGAPTYTHDLAQALLELCKSGAQGLFHFTNSGPVTWYGLARYIVEVSGARTEVIPVTTEEFPRPAPRPRYSVLDTTKYQLVTGRVPRPWKQAVEEYVADLSGEWSSQ</sequence>
<evidence type="ECO:0000256" key="4">
    <source>
        <dbReference type="ARBA" id="ARBA00017099"/>
    </source>
</evidence>
<dbReference type="EC" id="1.1.1.133" evidence="3 6"/>
<comment type="caution">
    <text evidence="8">The sequence shown here is derived from an EMBL/GenBank/DDBJ whole genome shotgun (WGS) entry which is preliminary data.</text>
</comment>